<sequence length="485" mass="52626">MPGPRRDPIVVNFRAHELNTGSEEGARGDFEMMIAQLVDALHPGARRISPNPGDGGIDVFLGRLDDGIIVWQSKYFMPRVVGKHRRQIEESFASAQKNARASGYRIDEWILCIPSSMDHPTTLWWDGWKRTRQAETSTKICSWDETGLRSRLARPEAAAVVAAFYPQPGGSPRPSAEQFGIAVPSADLGPGGSAAPGPVDQQPRGGETIRIAGRNCLLQGDPQQWRGGDAWVLRTGAATVMATPPRPAWFRQVLIRRPDSAADAHVAAIDTQLRLLDRIGGRHGLPRLIEGRVSSAEAAVLSARPAGRTWREVFGPVDPTRARPLDQVTAVGLLTVVERVADVLTRLHDAGHSHRALTPDGVILTTPRGTPTLRDLGLVGVRRRPGEGPAEYRAPEQERLGFHRPEVGFRTDVHRLAAMAYHCLTGRPAGGLPAPLRAFGFDVPAELDEVLLAALDSDPDRRPGRPGLLIPALRAGTDHLARAGH</sequence>
<proteinExistence type="predicted"/>
<dbReference type="GO" id="GO:0004672">
    <property type="term" value="F:protein kinase activity"/>
    <property type="evidence" value="ECO:0007669"/>
    <property type="project" value="InterPro"/>
</dbReference>
<evidence type="ECO:0000313" key="3">
    <source>
        <dbReference type="EMBL" id="CAJ58922.1"/>
    </source>
</evidence>
<evidence type="ECO:0000259" key="2">
    <source>
        <dbReference type="PROSITE" id="PS50011"/>
    </source>
</evidence>
<dbReference type="KEGG" id="fal:FRAAL0245"/>
<dbReference type="SUPFAM" id="SSF56112">
    <property type="entry name" value="Protein kinase-like (PK-like)"/>
    <property type="match status" value="1"/>
</dbReference>
<dbReference type="InterPro" id="IPR000719">
    <property type="entry name" value="Prot_kinase_dom"/>
</dbReference>
<protein>
    <recommendedName>
        <fullName evidence="2">Protein kinase domain-containing protein</fullName>
    </recommendedName>
</protein>
<dbReference type="HOGENOM" id="CLU_510700_0_0_11"/>
<dbReference type="STRING" id="326424.FRAAL0245"/>
<dbReference type="Gene3D" id="1.10.510.10">
    <property type="entry name" value="Transferase(Phosphotransferase) domain 1"/>
    <property type="match status" value="1"/>
</dbReference>
<dbReference type="PROSITE" id="PS50011">
    <property type="entry name" value="PROTEIN_KINASE_DOM"/>
    <property type="match status" value="1"/>
</dbReference>
<dbReference type="EMBL" id="CT573213">
    <property type="protein sequence ID" value="CAJ58922.1"/>
    <property type="molecule type" value="Genomic_DNA"/>
</dbReference>
<dbReference type="Proteomes" id="UP000000657">
    <property type="component" value="Chromosome"/>
</dbReference>
<dbReference type="RefSeq" id="WP_011601503.1">
    <property type="nucleotide sequence ID" value="NC_008278.1"/>
</dbReference>
<feature type="region of interest" description="Disordered" evidence="1">
    <location>
        <begin position="182"/>
        <end position="206"/>
    </location>
</feature>
<reference evidence="3 4" key="1">
    <citation type="journal article" date="2007" name="Genome Res.">
        <title>Genome characteristics of facultatively symbiotic Frankia sp. strains reflect host range and host plant biogeography.</title>
        <authorList>
            <person name="Normand P."/>
            <person name="Lapierre P."/>
            <person name="Tisa L.S."/>
            <person name="Gogarten J.P."/>
            <person name="Alloisio N."/>
            <person name="Bagnarol E."/>
            <person name="Bassi C.A."/>
            <person name="Berry A.M."/>
            <person name="Bickhart D.M."/>
            <person name="Choisne N."/>
            <person name="Couloux A."/>
            <person name="Cournoyer B."/>
            <person name="Cruveiller S."/>
            <person name="Daubin V."/>
            <person name="Demange N."/>
            <person name="Francino M.P."/>
            <person name="Goltsman E."/>
            <person name="Huang Y."/>
            <person name="Kopp O.R."/>
            <person name="Labarre L."/>
            <person name="Lapidus A."/>
            <person name="Lavire C."/>
            <person name="Marechal J."/>
            <person name="Martinez M."/>
            <person name="Mastronunzio J.E."/>
            <person name="Mullin B.C."/>
            <person name="Niemann J."/>
            <person name="Pujic P."/>
            <person name="Rawnsley T."/>
            <person name="Rouy Z."/>
            <person name="Schenowitz C."/>
            <person name="Sellstedt A."/>
            <person name="Tavares F."/>
            <person name="Tomkins J.P."/>
            <person name="Vallenet D."/>
            <person name="Valverde C."/>
            <person name="Wall L.G."/>
            <person name="Wang Y."/>
            <person name="Medigue C."/>
            <person name="Benson D.R."/>
        </authorList>
    </citation>
    <scope>NUCLEOTIDE SEQUENCE [LARGE SCALE GENOMIC DNA]</scope>
    <source>
        <strain evidence="4">DSM 45986 / CECT 9034 / ACN14a</strain>
    </source>
</reference>
<evidence type="ECO:0000313" key="4">
    <source>
        <dbReference type="Proteomes" id="UP000000657"/>
    </source>
</evidence>
<dbReference type="AlphaFoldDB" id="Q0RU22"/>
<evidence type="ECO:0000256" key="1">
    <source>
        <dbReference type="SAM" id="MobiDB-lite"/>
    </source>
</evidence>
<dbReference type="InterPro" id="IPR011009">
    <property type="entry name" value="Kinase-like_dom_sf"/>
</dbReference>
<accession>Q0RU22</accession>
<dbReference type="eggNOG" id="COG0515">
    <property type="taxonomic scope" value="Bacteria"/>
</dbReference>
<gene>
    <name evidence="3" type="ordered locus">FRAAL0245</name>
</gene>
<keyword evidence="4" id="KW-1185">Reference proteome</keyword>
<organism evidence="3 4">
    <name type="scientific">Frankia alni (strain DSM 45986 / CECT 9034 / ACN14a)</name>
    <dbReference type="NCBI Taxonomy" id="326424"/>
    <lineage>
        <taxon>Bacteria</taxon>
        <taxon>Bacillati</taxon>
        <taxon>Actinomycetota</taxon>
        <taxon>Actinomycetes</taxon>
        <taxon>Frankiales</taxon>
        <taxon>Frankiaceae</taxon>
        <taxon>Frankia</taxon>
    </lineage>
</organism>
<feature type="domain" description="Protein kinase" evidence="2">
    <location>
        <begin position="218"/>
        <end position="485"/>
    </location>
</feature>
<name>Q0RU22_FRAAA</name>
<dbReference type="GO" id="GO:0005524">
    <property type="term" value="F:ATP binding"/>
    <property type="evidence" value="ECO:0007669"/>
    <property type="project" value="InterPro"/>
</dbReference>